<protein>
    <submittedName>
        <fullName evidence="1">Uncharacterized protein</fullName>
    </submittedName>
</protein>
<evidence type="ECO:0000313" key="1">
    <source>
        <dbReference type="EMBL" id="GEN36556.1"/>
    </source>
</evidence>
<comment type="caution">
    <text evidence="1">The sequence shown here is derived from an EMBL/GenBank/DDBJ whole genome shotgun (WGS) entry which is preliminary data.</text>
</comment>
<reference evidence="1 2" key="1">
    <citation type="submission" date="2019-07" db="EMBL/GenBank/DDBJ databases">
        <title>Whole genome shotgun sequence of Aneurinibacillus danicus NBRC 102444.</title>
        <authorList>
            <person name="Hosoyama A."/>
            <person name="Uohara A."/>
            <person name="Ohji S."/>
            <person name="Ichikawa N."/>
        </authorList>
    </citation>
    <scope>NUCLEOTIDE SEQUENCE [LARGE SCALE GENOMIC DNA]</scope>
    <source>
        <strain evidence="1 2">NBRC 102444</strain>
    </source>
</reference>
<dbReference type="Proteomes" id="UP000321157">
    <property type="component" value="Unassembled WGS sequence"/>
</dbReference>
<dbReference type="RefSeq" id="WP_170230390.1">
    <property type="nucleotide sequence ID" value="NZ_BJXX01000199.1"/>
</dbReference>
<accession>A0A511VCB3</accession>
<dbReference type="EMBL" id="BJXX01000199">
    <property type="protein sequence ID" value="GEN36556.1"/>
    <property type="molecule type" value="Genomic_DNA"/>
</dbReference>
<keyword evidence="2" id="KW-1185">Reference proteome</keyword>
<name>A0A511VCB3_9BACL</name>
<proteinExistence type="predicted"/>
<sequence>MEREYHCCATCRHFRVVKRTGSKTEYVCGRLGYATKPTYRFDCWTPKEIVLERMRNEK</sequence>
<gene>
    <name evidence="1" type="ORF">ADA01nite_40160</name>
</gene>
<dbReference type="AlphaFoldDB" id="A0A511VCB3"/>
<evidence type="ECO:0000313" key="2">
    <source>
        <dbReference type="Proteomes" id="UP000321157"/>
    </source>
</evidence>
<organism evidence="1 2">
    <name type="scientific">Aneurinibacillus danicus</name>
    <dbReference type="NCBI Taxonomy" id="267746"/>
    <lineage>
        <taxon>Bacteria</taxon>
        <taxon>Bacillati</taxon>
        <taxon>Bacillota</taxon>
        <taxon>Bacilli</taxon>
        <taxon>Bacillales</taxon>
        <taxon>Paenibacillaceae</taxon>
        <taxon>Aneurinibacillus group</taxon>
        <taxon>Aneurinibacillus</taxon>
    </lineage>
</organism>